<dbReference type="Bgee" id="ENSG00000136167">
    <property type="expression patterns" value="Expressed in monocyte and 150 other cell types or tissues"/>
</dbReference>
<dbReference type="HOGENOM" id="CLU_061288_22_5_1"/>
<reference evidence="10" key="5">
    <citation type="journal article" date="2009" name="Sci. Signal.">
        <title>Quantitative phosphoproteomic analysis of T cell receptor signaling reveals system-wide modulation of protein-protein interactions.</title>
        <authorList>
            <person name="Mayya V."/>
            <person name="Lundgren D.H."/>
            <person name="Hwang S.I."/>
            <person name="Rezaul K."/>
            <person name="Wu L."/>
            <person name="Eng J.K."/>
            <person name="Rodionov V."/>
            <person name="Han D.K."/>
        </authorList>
    </citation>
    <scope>IDENTIFICATION BY MASS SPECTROMETRY [LARGE SCALE ANALYSIS]</scope>
</reference>
<dbReference type="OMA" id="WQLMRKN"/>
<evidence type="ECO:0000313" key="5">
    <source>
        <dbReference type="Ensembl" id="ENSP00000402157.1"/>
    </source>
</evidence>
<dbReference type="ProteomicsDB" id="64922"/>
<evidence type="ECO:0007829" key="7">
    <source>
        <dbReference type="PeptideAtlas" id="Q5TBN5"/>
    </source>
</evidence>
<accession>Q5TBN5</accession>
<evidence type="ECO:0007829" key="11">
    <source>
        <dbReference type="PubMed" id="21269460"/>
    </source>
</evidence>
<evidence type="ECO:0000313" key="6">
    <source>
        <dbReference type="Proteomes" id="UP000005640"/>
    </source>
</evidence>
<dbReference type="CDD" id="cd00051">
    <property type="entry name" value="EFh"/>
    <property type="match status" value="1"/>
</dbReference>
<dbReference type="Gene3D" id="1.10.238.10">
    <property type="entry name" value="EF-hand"/>
    <property type="match status" value="1"/>
</dbReference>
<keyword evidence="7 8" id="KW-1267">Proteomics identification</keyword>
<reference evidence="9" key="4">
    <citation type="journal article" date="2008" name="J. Proteome Res.">
        <title>Phosphorylation analysis of primary human T lymphocytes using sequential IMAC and titanium oxide enrichment.</title>
        <authorList>
            <person name="Carrascal M."/>
            <person name="Ovelleiro D."/>
            <person name="Casas V."/>
            <person name="Gay M."/>
            <person name="Abian J."/>
        </authorList>
    </citation>
    <scope>IDENTIFICATION BY MASS SPECTROMETRY [LARGE SCALE ANALYSIS]</scope>
</reference>
<organism evidence="5 6">
    <name type="scientific">Homo sapiens</name>
    <name type="common">Human</name>
    <dbReference type="NCBI Taxonomy" id="9606"/>
    <lineage>
        <taxon>Eukaryota</taxon>
        <taxon>Metazoa</taxon>
        <taxon>Chordata</taxon>
        <taxon>Craniata</taxon>
        <taxon>Vertebrata</taxon>
        <taxon>Euteleostomi</taxon>
        <taxon>Mammalia</taxon>
        <taxon>Eutheria</taxon>
        <taxon>Euarchontoglires</taxon>
        <taxon>Primates</taxon>
        <taxon>Haplorrhini</taxon>
        <taxon>Catarrhini</taxon>
        <taxon>Hominidae</taxon>
        <taxon>Homo</taxon>
    </lineage>
</organism>
<evidence type="ECO:0007829" key="10">
    <source>
        <dbReference type="PubMed" id="19690332"/>
    </source>
</evidence>
<reference evidence="5" key="10">
    <citation type="submission" date="2025-08" db="UniProtKB">
        <authorList>
            <consortium name="Ensembl"/>
        </authorList>
    </citation>
    <scope>IDENTIFICATION</scope>
</reference>
<evidence type="ECO:0007829" key="14">
    <source>
        <dbReference type="PubMed" id="25944712"/>
    </source>
</evidence>
<dbReference type="PRIDE" id="Q5TBN5"/>
<keyword evidence="2" id="KW-0677">Repeat</keyword>
<sequence>MARGSVSDEEMMELREAFAKVDTDGNGYISFNELNDLFKAACLPLPGYRVREITENLMATGDLDQD</sequence>
<evidence type="ECO:0000256" key="3">
    <source>
        <dbReference type="ARBA" id="ARBA00022837"/>
    </source>
</evidence>
<dbReference type="InterPro" id="IPR011992">
    <property type="entry name" value="EF-hand-dom_pair"/>
</dbReference>
<dbReference type="InterPro" id="IPR002048">
    <property type="entry name" value="EF_hand_dom"/>
</dbReference>
<dbReference type="ChiTaRS" id="LCP1">
    <property type="organism name" value="human"/>
</dbReference>
<dbReference type="SMART" id="SM00054">
    <property type="entry name" value="EFh"/>
    <property type="match status" value="1"/>
</dbReference>
<dbReference type="GO" id="GO:0005509">
    <property type="term" value="F:calcium ion binding"/>
    <property type="evidence" value="ECO:0007669"/>
    <property type="project" value="InterPro"/>
</dbReference>
<dbReference type="GO" id="GO:0005886">
    <property type="term" value="C:plasma membrane"/>
    <property type="evidence" value="ECO:0000314"/>
    <property type="project" value="HPA"/>
</dbReference>
<dbReference type="Proteomes" id="UP000005640">
    <property type="component" value="Chromosome 13"/>
</dbReference>
<reference evidence="13" key="8">
    <citation type="journal article" date="2013" name="J. Proteome Res.">
        <title>Toward a comprehensive characterization of a human cancer cell phosphoproteome.</title>
        <authorList>
            <person name="Zhou H."/>
            <person name="Di Palma S."/>
            <person name="Preisinger C."/>
            <person name="Peng M."/>
            <person name="Polat A.N."/>
            <person name="Heck A.J."/>
            <person name="Mohammed S."/>
        </authorList>
    </citation>
    <scope>IDENTIFICATION BY MASS SPECTROMETRY [LARGE SCALE ANALYSIS]</scope>
</reference>
<dbReference type="InterPro" id="IPR018247">
    <property type="entry name" value="EF_Hand_1_Ca_BS"/>
</dbReference>
<dbReference type="PROSITE" id="PS00018">
    <property type="entry name" value="EF_HAND_1"/>
    <property type="match status" value="1"/>
</dbReference>
<dbReference type="MassIVE" id="Q5TBN5"/>
<dbReference type="UCSC" id="uc058wwi.1">
    <property type="organism name" value="human"/>
</dbReference>
<evidence type="ECO:0000259" key="4">
    <source>
        <dbReference type="PROSITE" id="PS50222"/>
    </source>
</evidence>
<keyword evidence="1" id="KW-0479">Metal-binding</keyword>
<dbReference type="ExpressionAtlas" id="Q5TBN5">
    <property type="expression patterns" value="baseline and differential"/>
</dbReference>
<reference evidence="14" key="9">
    <citation type="journal article" date="2015" name="Proteomics">
        <title>N-terminome analysis of the human mitochondrial proteome.</title>
        <authorList>
            <person name="Vaca Jacome A.S."/>
            <person name="Rabilloud T."/>
            <person name="Schaeffer-Reiss C."/>
            <person name="Rompais M."/>
            <person name="Ayoub D."/>
            <person name="Lane L."/>
            <person name="Bairoch A."/>
            <person name="Van Dorsselaer A."/>
            <person name="Carapito C."/>
        </authorList>
    </citation>
    <scope>IDENTIFICATION BY MASS SPECTROMETRY [LARGE SCALE ANALYSIS]</scope>
</reference>
<evidence type="ECO:0007829" key="8">
    <source>
        <dbReference type="ProteomicsDB" id="Q5TBN5"/>
    </source>
</evidence>
<dbReference type="Antibodypedia" id="9112">
    <property type="antibodies" value="421 antibodies from 36 providers"/>
</dbReference>
<evidence type="ECO:0007829" key="13">
    <source>
        <dbReference type="PubMed" id="23186163"/>
    </source>
</evidence>
<dbReference type="EMBL" id="AL137141">
    <property type="status" value="NOT_ANNOTATED_CDS"/>
    <property type="molecule type" value="Genomic_DNA"/>
</dbReference>
<reference evidence="5 6" key="2">
    <citation type="journal article" date="2004" name="Nature">
        <title>The DNA sequence and analysis of human chromosome 13.</title>
        <authorList>
            <person name="Dunham A."/>
            <person name="Matthews L.H."/>
            <person name="Burton J."/>
            <person name="Ashurst J.L."/>
            <person name="Howe K.L."/>
            <person name="Ashcroft K.J."/>
            <person name="Beare D.M."/>
            <person name="Burford D.C."/>
            <person name="Hunt S.E."/>
            <person name="Griffiths-Jones S."/>
            <person name="Jones M.C."/>
            <person name="Keenan S.J."/>
            <person name="Oliver K."/>
            <person name="Scott C.E."/>
            <person name="Ainscough R."/>
            <person name="Almeida J.P."/>
            <person name="Ambrose K.D."/>
            <person name="Andrews D.T."/>
            <person name="Ashwell R.I."/>
            <person name="Babbage A.K."/>
            <person name="Bagguley C.L."/>
            <person name="Bailey J."/>
            <person name="Bannerjee R."/>
            <person name="Barlow K.F."/>
            <person name="Bates K."/>
            <person name="Beasley H."/>
            <person name="Bird C.P."/>
            <person name="Bray-Allen S."/>
            <person name="Brown A.J."/>
            <person name="Brown J.Y."/>
            <person name="Burrill W."/>
            <person name="Carder C."/>
            <person name="Carter N.P."/>
            <person name="Chapman J.C."/>
            <person name="Clamp M.E."/>
            <person name="Clark S.Y."/>
            <person name="Clarke G."/>
            <person name="Clee C.M."/>
            <person name="Clegg S.C."/>
            <person name="Cobley V."/>
            <person name="Collins J.E."/>
            <person name="Corby N."/>
            <person name="Coville G.J."/>
            <person name="Deloukas P."/>
            <person name="Dhami P."/>
            <person name="Dunham I."/>
            <person name="Dunn M."/>
            <person name="Earthrowl M.E."/>
            <person name="Ellington A.G."/>
            <person name="Faulkner L."/>
            <person name="Frankish A.G."/>
            <person name="Frankland J."/>
            <person name="French L."/>
            <person name="Garner P."/>
            <person name="Garnett J."/>
            <person name="Gilbert J.G."/>
            <person name="Gilson C.J."/>
            <person name="Ghori J."/>
            <person name="Grafham D.V."/>
            <person name="Gribble S.M."/>
            <person name="Griffiths C."/>
            <person name="Hall R.E."/>
            <person name="Hammond S."/>
            <person name="Harley J.L."/>
            <person name="Hart E.A."/>
            <person name="Heath P.D."/>
            <person name="Howden P.J."/>
            <person name="Huckle E.J."/>
            <person name="Hunt P.J."/>
            <person name="Hunt A.R."/>
            <person name="Johnson C."/>
            <person name="Johnson D."/>
            <person name="Kay M."/>
            <person name="Kimberley A.M."/>
            <person name="King A."/>
            <person name="Laird G.K."/>
            <person name="Langford C.J."/>
            <person name="Lawlor S."/>
            <person name="Leongamornlert D.A."/>
            <person name="Lloyd D.M."/>
            <person name="Lloyd C."/>
            <person name="Loveland J.E."/>
            <person name="Lovell J."/>
            <person name="Martin S."/>
            <person name="Mashreghi-Mohammadi M."/>
            <person name="McLaren S.J."/>
            <person name="McMurray A."/>
            <person name="Milne S."/>
            <person name="Moore M.J."/>
            <person name="Nickerson T."/>
            <person name="Palmer S.A."/>
            <person name="Pearce A.V."/>
            <person name="Peck A.I."/>
            <person name="Pelan S."/>
            <person name="Phillimore B."/>
            <person name="Porter K.M."/>
            <person name="Rice C.M."/>
            <person name="Searle S."/>
            <person name="Sehra H.K."/>
            <person name="Shownkeen R."/>
            <person name="Skuce C.D."/>
            <person name="Smith M."/>
            <person name="Steward C.A."/>
            <person name="Sycamore N."/>
            <person name="Tester J."/>
            <person name="Thomas D.W."/>
            <person name="Tracey A."/>
            <person name="Tromans A."/>
            <person name="Tubby B."/>
            <person name="Wall M."/>
            <person name="Wallis J.M."/>
            <person name="West A.P."/>
            <person name="Whitehead S.L."/>
            <person name="Willey D.L."/>
            <person name="Wilming L."/>
            <person name="Wray P.W."/>
            <person name="Wright M.W."/>
            <person name="Young L."/>
            <person name="Coulson A."/>
            <person name="Durbin R."/>
            <person name="Hubbard T."/>
            <person name="Sulston J.E."/>
            <person name="Beck S."/>
            <person name="Bentley D.R."/>
            <person name="Rogers J."/>
            <person name="Ross M.T."/>
        </authorList>
    </citation>
    <scope>NUCLEOTIDE SEQUENCE [LARGE SCALE GENOMIC DNA]</scope>
</reference>
<protein>
    <submittedName>
        <fullName evidence="5">Lymphocyte cytosolic protein 1</fullName>
    </submittedName>
</protein>
<dbReference type="AlphaFoldDB" id="Q5TBN5"/>
<name>Q5TBN5_HUMAN</name>
<keyword evidence="6" id="KW-1185">Reference proteome</keyword>
<evidence type="ECO:0007829" key="12">
    <source>
        <dbReference type="PubMed" id="21406692"/>
    </source>
</evidence>
<reference evidence="12" key="7">
    <citation type="journal article" date="2011" name="Sci. Signal.">
        <title>System-wide temporal characterization of the proteome and phosphoproteome of human embryonic stem cell differentiation.</title>
        <authorList>
            <person name="Rigbolt K.T."/>
            <person name="Prokhorova T.A."/>
            <person name="Akimov V."/>
            <person name="Henningsen J."/>
            <person name="Johansen P.T."/>
            <person name="Kratchmarova I."/>
            <person name="Kassem M."/>
            <person name="Mann M."/>
            <person name="Olsen J.V."/>
            <person name="Blagoev B."/>
        </authorList>
    </citation>
    <scope>IDENTIFICATION BY MASS SPECTROMETRY [LARGE SCALE ANALYSIS]</scope>
</reference>
<reference evidence="5" key="11">
    <citation type="submission" date="2025-09" db="UniProtKB">
        <authorList>
            <consortium name="Ensembl"/>
        </authorList>
    </citation>
    <scope>IDENTIFICATION</scope>
</reference>
<dbReference type="SUPFAM" id="SSF47473">
    <property type="entry name" value="EF-hand"/>
    <property type="match status" value="1"/>
</dbReference>
<dbReference type="OrthoDB" id="431378at2759"/>
<dbReference type="GO" id="GO:0005829">
    <property type="term" value="C:cytosol"/>
    <property type="evidence" value="ECO:0000314"/>
    <property type="project" value="HPA"/>
</dbReference>
<feature type="non-terminal residue" evidence="5">
    <location>
        <position position="66"/>
    </location>
</feature>
<dbReference type="GO" id="GO:0015629">
    <property type="term" value="C:actin cytoskeleton"/>
    <property type="evidence" value="ECO:0000314"/>
    <property type="project" value="HPA"/>
</dbReference>
<evidence type="ECO:0007829" key="9">
    <source>
        <dbReference type="PubMed" id="19367720"/>
    </source>
</evidence>
<dbReference type="FunFam" id="1.10.238.10:FF:000336">
    <property type="entry name" value="HLH domain-containing protein"/>
    <property type="match status" value="1"/>
</dbReference>
<gene>
    <name evidence="5" type="primary">LCP1</name>
</gene>
<feature type="domain" description="EF-hand" evidence="4">
    <location>
        <begin position="9"/>
        <end position="44"/>
    </location>
</feature>
<evidence type="ECO:0000256" key="1">
    <source>
        <dbReference type="ARBA" id="ARBA00022723"/>
    </source>
</evidence>
<dbReference type="SMR" id="Q5TBN5"/>
<keyword evidence="3" id="KW-0106">Calcium</keyword>
<reference evidence="11" key="6">
    <citation type="journal article" date="2011" name="BMC Syst. Biol.">
        <title>Initial characterization of the human central proteome.</title>
        <authorList>
            <person name="Burkard T.R."/>
            <person name="Planyavsky M."/>
            <person name="Kaupe I."/>
            <person name="Breitwieser F.P."/>
            <person name="Burckstummer T."/>
            <person name="Bennett K.L."/>
            <person name="Superti-Furga G."/>
            <person name="Colinge J."/>
        </authorList>
    </citation>
    <scope>IDENTIFICATION BY MASS SPECTROMETRY [LARGE SCALE ANALYSIS]</scope>
</reference>
<dbReference type="Ensembl" id="ENST00000442275.1">
    <property type="protein sequence ID" value="ENSP00000402157.1"/>
    <property type="gene ID" value="ENSG00000136167.16"/>
</dbReference>
<dbReference type="Pfam" id="PF00036">
    <property type="entry name" value="EF-hand_1"/>
    <property type="match status" value="1"/>
</dbReference>
<dbReference type="Ensembl" id="ENST00000442275.1">
    <property type="protein sequence ID" value="ENSP00000402157.1"/>
    <property type="gene ID" value="ENSG00000136167.15"/>
</dbReference>
<dbReference type="VEuPathDB" id="HostDB:ENSG00000136167"/>
<dbReference type="HGNC" id="HGNC:6528">
    <property type="gene designation" value="LCP1"/>
</dbReference>
<dbReference type="GeneTree" id="ENSGT00950000183097"/>
<proteinExistence type="evidence at protein level"/>
<dbReference type="OpenTargets" id="ENSG00000136167"/>
<evidence type="ECO:0000256" key="2">
    <source>
        <dbReference type="ARBA" id="ARBA00022737"/>
    </source>
</evidence>
<dbReference type="PROSITE" id="PS50222">
    <property type="entry name" value="EF_HAND_2"/>
    <property type="match status" value="1"/>
</dbReference>
<reference evidence="5 6" key="1">
    <citation type="journal article" date="2001" name="Nature">
        <title>Initial sequencing and analysis of the human genome.</title>
        <authorList>
            <consortium name="International Human Genome Sequencing Consortium"/>
            <person name="Lander E.S."/>
            <person name="Linton L.M."/>
            <person name="Birren B."/>
            <person name="Nusbaum C."/>
            <person name="Zody M.C."/>
            <person name="Baldwin J."/>
            <person name="Devon K."/>
            <person name="Dewar K."/>
            <person name="Doyle M."/>
            <person name="FitzHugh W."/>
            <person name="Funke R."/>
            <person name="Gage D."/>
            <person name="Harris K."/>
            <person name="Heaford A."/>
            <person name="Howland J."/>
            <person name="Kann L."/>
            <person name="Lehoczky J."/>
            <person name="LeVine R."/>
            <person name="McEwan P."/>
            <person name="McKernan K."/>
            <person name="Meldrim J."/>
            <person name="Mesirov J.P."/>
            <person name="Miranda C."/>
            <person name="Morris W."/>
            <person name="Naylor J."/>
            <person name="Raymond C."/>
            <person name="Rosetti M."/>
            <person name="Santos R."/>
            <person name="Sheridan A."/>
            <person name="Sougnez C."/>
            <person name="Stange-Thomann N."/>
            <person name="Stojanovic N."/>
            <person name="Subramanian A."/>
            <person name="Wyman D."/>
            <person name="Rogers J."/>
            <person name="Sulston J."/>
            <person name="Ainscough R."/>
            <person name="Beck S."/>
            <person name="Bentley D."/>
            <person name="Burton J."/>
            <person name="Clee C."/>
            <person name="Carter N."/>
            <person name="Coulson A."/>
            <person name="Deadman R."/>
            <person name="Deloukas P."/>
            <person name="Dunham A."/>
            <person name="Dunham I."/>
            <person name="Durbin R."/>
            <person name="French L."/>
            <person name="Grafham D."/>
            <person name="Gregory S."/>
            <person name="Hubbard T."/>
            <person name="Humphray S."/>
            <person name="Hunt A."/>
            <person name="Jones M."/>
            <person name="Lloyd C."/>
            <person name="McMurray A."/>
            <person name="Matthews L."/>
            <person name="Mercer S."/>
            <person name="Milne S."/>
            <person name="Mullikin J.C."/>
            <person name="Mungall A."/>
            <person name="Plumb R."/>
            <person name="Ross M."/>
            <person name="Shownkeen R."/>
            <person name="Sims S."/>
            <person name="Waterston R.H."/>
            <person name="Wilson R.K."/>
            <person name="Hillier L.W."/>
            <person name="McPherson J.D."/>
            <person name="Marra M.A."/>
            <person name="Mardis E.R."/>
            <person name="Fulton L.A."/>
            <person name="Chinwalla A.T."/>
            <person name="Pepin K.H."/>
            <person name="Gish W.R."/>
            <person name="Chissoe S.L."/>
            <person name="Wendl M.C."/>
            <person name="Delehaunty K.D."/>
            <person name="Miner T.L."/>
            <person name="Delehaunty A."/>
            <person name="Kramer J.B."/>
            <person name="Cook L.L."/>
            <person name="Fulton R.S."/>
            <person name="Johnson D.L."/>
            <person name="Minx P.J."/>
            <person name="Clifton S.W."/>
            <person name="Hawkins T."/>
            <person name="Branscomb E."/>
            <person name="Predki P."/>
            <person name="Richardson P."/>
            <person name="Wenning S."/>
            <person name="Slezak T."/>
            <person name="Doggett N."/>
            <person name="Cheng J.F."/>
            <person name="Olsen A."/>
            <person name="Lucas S."/>
            <person name="Elkin C."/>
            <person name="Uberbacher E."/>
            <person name="Frazier M."/>
            <person name="Gibbs R.A."/>
            <person name="Muzny D.M."/>
            <person name="Scherer S.E."/>
            <person name="Bouck J.B."/>
            <person name="Sodergren E.J."/>
            <person name="Worley K.C."/>
            <person name="Rives C.M."/>
            <person name="Gorrell J.H."/>
            <person name="Metzker M.L."/>
            <person name="Naylor S.L."/>
            <person name="Kucherlapati R.S."/>
            <person name="Nelson D.L."/>
            <person name="Weinstock G.M."/>
            <person name="Sakaki Y."/>
            <person name="Fujiyama A."/>
            <person name="Hattori M."/>
            <person name="Yada T."/>
            <person name="Toyoda A."/>
            <person name="Itoh T."/>
            <person name="Kawagoe C."/>
            <person name="Watanabe H."/>
            <person name="Totoki Y."/>
            <person name="Taylor T."/>
            <person name="Weissenbach J."/>
            <person name="Heilig R."/>
            <person name="Saurin W."/>
            <person name="Artiguenave F."/>
            <person name="Brottier P."/>
            <person name="Bruls T."/>
            <person name="Pelletier E."/>
            <person name="Robert C."/>
            <person name="Wincker P."/>
            <person name="Smith D.R."/>
            <person name="Doucette-Stamm L."/>
            <person name="Rubenfield M."/>
            <person name="Weinstock K."/>
            <person name="Lee H.M."/>
            <person name="Dubois J."/>
            <person name="Rosenthal A."/>
            <person name="Platzer M."/>
            <person name="Nyakatura G."/>
            <person name="Taudien S."/>
            <person name="Rump A."/>
            <person name="Yang H."/>
            <person name="Yu J."/>
            <person name="Wang J."/>
            <person name="Huang G."/>
            <person name="Gu J."/>
            <person name="Hood L."/>
            <person name="Rowen L."/>
            <person name="Madan A."/>
            <person name="Qin S."/>
            <person name="Davis R.W."/>
            <person name="Federspiel N.A."/>
            <person name="Abola A.P."/>
            <person name="Proctor M.J."/>
            <person name="Myers R.M."/>
            <person name="Schmutz J."/>
            <person name="Dickson M."/>
            <person name="Grimwood J."/>
            <person name="Cox D.R."/>
            <person name="Olson M.V."/>
            <person name="Kaul R."/>
            <person name="Raymond C."/>
            <person name="Shimizu N."/>
            <person name="Kawasaki K."/>
            <person name="Minoshima S."/>
            <person name="Evans G.A."/>
            <person name="Athanasiou M."/>
            <person name="Schultz R."/>
            <person name="Roe B.A."/>
            <person name="Chen F."/>
            <person name="Pan H."/>
            <person name="Ramser J."/>
            <person name="Lehrach H."/>
            <person name="Reinhardt R."/>
            <person name="McCombie W.R."/>
            <person name="de la Bastide M."/>
            <person name="Dedhia N."/>
            <person name="Blocker H."/>
            <person name="Hornischer K."/>
            <person name="Nordsiek G."/>
            <person name="Agarwala R."/>
            <person name="Aravind L."/>
            <person name="Bailey J.A."/>
            <person name="Bateman A."/>
            <person name="Batzoglou S."/>
            <person name="Birney E."/>
            <person name="Bork P."/>
            <person name="Brown D.G."/>
            <person name="Burge C.B."/>
            <person name="Cerutti L."/>
            <person name="Chen H.C."/>
            <person name="Church D."/>
            <person name="Clamp M."/>
            <person name="Copley R.R."/>
            <person name="Doerks T."/>
            <person name="Eddy S.R."/>
            <person name="Eichler E.E."/>
            <person name="Furey T.S."/>
            <person name="Galagan J."/>
            <person name="Gilbert J.G."/>
            <person name="Harmon C."/>
            <person name="Hayashizaki Y."/>
            <person name="Haussler D."/>
            <person name="Hermjakob H."/>
            <person name="Hokamp K."/>
            <person name="Jang W."/>
            <person name="Johnson L.S."/>
            <person name="Jones T.A."/>
            <person name="Kasif S."/>
            <person name="Kaspryzk A."/>
            <person name="Kennedy S."/>
            <person name="Kent W.J."/>
            <person name="Kitts P."/>
            <person name="Koonin E.V."/>
            <person name="Korf I."/>
            <person name="Kulp D."/>
            <person name="Lancet D."/>
            <person name="Lowe T.M."/>
            <person name="McLysaght A."/>
            <person name="Mikkelsen T."/>
            <person name="Moran J.V."/>
            <person name="Mulder N."/>
            <person name="Pollara V.J."/>
            <person name="Ponting C.P."/>
            <person name="Schuler G."/>
            <person name="Schultz J."/>
            <person name="Slater G."/>
            <person name="Smit A.F."/>
            <person name="Stupka E."/>
            <person name="Szustakowski J."/>
            <person name="Thierry-Mieg D."/>
            <person name="Thierry-Mieg J."/>
            <person name="Wagner L."/>
            <person name="Wallis J."/>
            <person name="Wheeler R."/>
            <person name="Williams A."/>
            <person name="Wolf Y.I."/>
            <person name="Wolfe K.H."/>
            <person name="Yang S.P."/>
            <person name="Yeh R.F."/>
            <person name="Collins F."/>
            <person name="Guyer M.S."/>
            <person name="Peterson J."/>
            <person name="Felsenfeld A."/>
            <person name="Wetterstrand K.A."/>
            <person name="Patrinos A."/>
            <person name="Morgan M.J."/>
            <person name="de Jong P."/>
            <person name="Catanese J.J."/>
            <person name="Osoegawa K."/>
            <person name="Shizuya H."/>
            <person name="Choi S."/>
            <person name="Chen Y.J."/>
        </authorList>
    </citation>
    <scope>NUCLEOTIDE SEQUENCE [LARGE SCALE GENOMIC DNA]</scope>
</reference>
<reference evidence="5 6" key="3">
    <citation type="journal article" date="2004" name="Nature">
        <title>Finishing the euchromatic sequence of the human genome.</title>
        <authorList>
            <consortium name="International Human Genome Sequencing Consortium"/>
        </authorList>
    </citation>
    <scope>NUCLEOTIDE SEQUENCE [LARGE SCALE GENOMIC DNA]</scope>
</reference>